<dbReference type="Proteomes" id="UP000294114">
    <property type="component" value="Unassembled WGS sequence"/>
</dbReference>
<feature type="compositionally biased region" description="Low complexity" evidence="1">
    <location>
        <begin position="181"/>
        <end position="190"/>
    </location>
</feature>
<reference evidence="2 3" key="1">
    <citation type="submission" date="2019-02" db="EMBL/GenBank/DDBJ databases">
        <title>Sequencing the genomes of 1000 actinobacteria strains.</title>
        <authorList>
            <person name="Klenk H.-P."/>
        </authorList>
    </citation>
    <scope>NUCLEOTIDE SEQUENCE [LARGE SCALE GENOMIC DNA]</scope>
    <source>
        <strain evidence="2 3">DSM 45612</strain>
    </source>
</reference>
<comment type="caution">
    <text evidence="2">The sequence shown here is derived from an EMBL/GenBank/DDBJ whole genome shotgun (WGS) entry which is preliminary data.</text>
</comment>
<feature type="compositionally biased region" description="Polar residues" evidence="1">
    <location>
        <begin position="168"/>
        <end position="180"/>
    </location>
</feature>
<organism evidence="2 3">
    <name type="scientific">Micromonospora kangleipakensis</name>
    <dbReference type="NCBI Taxonomy" id="1077942"/>
    <lineage>
        <taxon>Bacteria</taxon>
        <taxon>Bacillati</taxon>
        <taxon>Actinomycetota</taxon>
        <taxon>Actinomycetes</taxon>
        <taxon>Micromonosporales</taxon>
        <taxon>Micromonosporaceae</taxon>
        <taxon>Micromonospora</taxon>
    </lineage>
</organism>
<dbReference type="RefSeq" id="WP_130336438.1">
    <property type="nucleotide sequence ID" value="NZ_SHLD01000001.1"/>
</dbReference>
<evidence type="ECO:0000313" key="2">
    <source>
        <dbReference type="EMBL" id="RZU76034.1"/>
    </source>
</evidence>
<evidence type="ECO:0000256" key="1">
    <source>
        <dbReference type="SAM" id="MobiDB-lite"/>
    </source>
</evidence>
<sequence length="196" mass="21546">MRQARDAMRGAGLRTDEESVIRGRDIVRDWVKTGAGPRTRDAILRHVADEDLLARQGTLVFAVRAIDQAAHSFQPALTVDFFHLYDGDRDRRRLRNPDDWQKVVAPSLAQAVRDLEAFGVRRVHVIGAMRLPLWFAIGVRLPDTRGWACPSTNAPSSGAPIRPRPTLTHVSSVASASTKGLTSPSLSRSPTTPPPT</sequence>
<dbReference type="OrthoDB" id="7776223at2"/>
<gene>
    <name evidence="2" type="ORF">EV384_4631</name>
</gene>
<protein>
    <recommendedName>
        <fullName evidence="4">SMODS-associated and fused to various effectors domain-containing protein</fullName>
    </recommendedName>
</protein>
<feature type="region of interest" description="Disordered" evidence="1">
    <location>
        <begin position="151"/>
        <end position="196"/>
    </location>
</feature>
<keyword evidence="3" id="KW-1185">Reference proteome</keyword>
<evidence type="ECO:0008006" key="4">
    <source>
        <dbReference type="Google" id="ProtNLM"/>
    </source>
</evidence>
<name>A0A4Q8BDQ0_9ACTN</name>
<proteinExistence type="predicted"/>
<evidence type="ECO:0000313" key="3">
    <source>
        <dbReference type="Proteomes" id="UP000294114"/>
    </source>
</evidence>
<dbReference type="AlphaFoldDB" id="A0A4Q8BDQ0"/>
<accession>A0A4Q8BDQ0</accession>
<dbReference type="EMBL" id="SHLD01000001">
    <property type="protein sequence ID" value="RZU76034.1"/>
    <property type="molecule type" value="Genomic_DNA"/>
</dbReference>